<dbReference type="Proteomes" id="UP000659344">
    <property type="component" value="Unassembled WGS sequence"/>
</dbReference>
<evidence type="ECO:0000259" key="9">
    <source>
        <dbReference type="Pfam" id="PF13231"/>
    </source>
</evidence>
<feature type="transmembrane region" description="Helical" evidence="8">
    <location>
        <begin position="57"/>
        <end position="80"/>
    </location>
</feature>
<dbReference type="PANTHER" id="PTHR33908">
    <property type="entry name" value="MANNOSYLTRANSFERASE YKCB-RELATED"/>
    <property type="match status" value="1"/>
</dbReference>
<keyword evidence="6 8" id="KW-1133">Transmembrane helix</keyword>
<feature type="transmembrane region" description="Helical" evidence="8">
    <location>
        <begin position="338"/>
        <end position="356"/>
    </location>
</feature>
<evidence type="ECO:0000256" key="8">
    <source>
        <dbReference type="SAM" id="Phobius"/>
    </source>
</evidence>
<keyword evidence="4" id="KW-0808">Transferase</keyword>
<sequence>MKMATAWKRPIVVIFIAVLLLELAVGYYLTAIYGFMSGDASSRVANAFYVLYSREPSLANIGFIWNPLPSFMEMIILVFYPLFPGLATYGLAAVIVSSLFAALTAALIVKAGLQFGINKWISLIIAILYAFNPYIFYYGANGLTEVIFIYFINLAVIQTLLWMRNDGSRTLVIAALALAFAFWTRYETVFFGAALAIVVLVWIVQSKQDPIKERLQQVEGTWTVLLTPVVFSGLLWIFFNYTIMGDGFYFLTSTYGNLGQADLLMSDDKYTSLMGHPIATLIFVGERLWYFCIPLMIIFVIRIIERRLFRWDFLMLIILAVSIPFMQVILLLKGGTAAWIRYYMYAFPIVAVWTPYEISQMKFRKTGSTLLIIGMLVSTVVMGMMMNNPKIASDEYEAFRHNKLYAEQEAGAAATAYINENLSDQKILTDSFSSFRIIMGSKHPKNFIITSDHDFKESLDSPTDHEVDFILLPNPQAVLSLDNVNQTYPNLYDQGAEWATLYKEFNGFWRLYKVNKVVE</sequence>
<evidence type="ECO:0000256" key="4">
    <source>
        <dbReference type="ARBA" id="ARBA00022679"/>
    </source>
</evidence>
<keyword evidence="7 8" id="KW-0472">Membrane</keyword>
<feature type="transmembrane region" description="Helical" evidence="8">
    <location>
        <begin position="368"/>
        <end position="386"/>
    </location>
</feature>
<evidence type="ECO:0000256" key="7">
    <source>
        <dbReference type="ARBA" id="ARBA00023136"/>
    </source>
</evidence>
<keyword evidence="3" id="KW-0328">Glycosyltransferase</keyword>
<dbReference type="InterPro" id="IPR038731">
    <property type="entry name" value="RgtA/B/C-like"/>
</dbReference>
<evidence type="ECO:0000256" key="3">
    <source>
        <dbReference type="ARBA" id="ARBA00022676"/>
    </source>
</evidence>
<evidence type="ECO:0000313" key="10">
    <source>
        <dbReference type="EMBL" id="GGH23898.1"/>
    </source>
</evidence>
<keyword evidence="11" id="KW-1185">Reference proteome</keyword>
<feature type="transmembrane region" description="Helical" evidence="8">
    <location>
        <begin position="189"/>
        <end position="206"/>
    </location>
</feature>
<feature type="transmembrane region" description="Helical" evidence="8">
    <location>
        <begin position="12"/>
        <end position="36"/>
    </location>
</feature>
<evidence type="ECO:0000256" key="1">
    <source>
        <dbReference type="ARBA" id="ARBA00004651"/>
    </source>
</evidence>
<protein>
    <recommendedName>
        <fullName evidence="9">Glycosyltransferase RgtA/B/C/D-like domain-containing protein</fullName>
    </recommendedName>
</protein>
<organism evidence="10 11">
    <name type="scientific">Paenibacillus segetis</name>
    <dbReference type="NCBI Taxonomy" id="1325360"/>
    <lineage>
        <taxon>Bacteria</taxon>
        <taxon>Bacillati</taxon>
        <taxon>Bacillota</taxon>
        <taxon>Bacilli</taxon>
        <taxon>Bacillales</taxon>
        <taxon>Paenibacillaceae</taxon>
        <taxon>Paenibacillus</taxon>
    </lineage>
</organism>
<comment type="caution">
    <text evidence="10">The sequence shown here is derived from an EMBL/GenBank/DDBJ whole genome shotgun (WGS) entry which is preliminary data.</text>
</comment>
<feature type="domain" description="Glycosyltransferase RgtA/B/C/D-like" evidence="9">
    <location>
        <begin position="90"/>
        <end position="225"/>
    </location>
</feature>
<keyword evidence="2" id="KW-1003">Cell membrane</keyword>
<feature type="transmembrane region" description="Helical" evidence="8">
    <location>
        <begin position="313"/>
        <end position="332"/>
    </location>
</feature>
<feature type="transmembrane region" description="Helical" evidence="8">
    <location>
        <begin position="218"/>
        <end position="239"/>
    </location>
</feature>
<evidence type="ECO:0000256" key="6">
    <source>
        <dbReference type="ARBA" id="ARBA00022989"/>
    </source>
</evidence>
<feature type="transmembrane region" description="Helical" evidence="8">
    <location>
        <begin position="86"/>
        <end position="108"/>
    </location>
</feature>
<proteinExistence type="predicted"/>
<evidence type="ECO:0000313" key="11">
    <source>
        <dbReference type="Proteomes" id="UP000659344"/>
    </source>
</evidence>
<evidence type="ECO:0000256" key="2">
    <source>
        <dbReference type="ARBA" id="ARBA00022475"/>
    </source>
</evidence>
<reference evidence="11" key="1">
    <citation type="journal article" date="2019" name="Int. J. Syst. Evol. Microbiol.">
        <title>The Global Catalogue of Microorganisms (GCM) 10K type strain sequencing project: providing services to taxonomists for standard genome sequencing and annotation.</title>
        <authorList>
            <consortium name="The Broad Institute Genomics Platform"/>
            <consortium name="The Broad Institute Genome Sequencing Center for Infectious Disease"/>
            <person name="Wu L."/>
            <person name="Ma J."/>
        </authorList>
    </citation>
    <scope>NUCLEOTIDE SEQUENCE [LARGE SCALE GENOMIC DNA]</scope>
    <source>
        <strain evidence="11">CGMCC 1.12769</strain>
    </source>
</reference>
<gene>
    <name evidence="10" type="ORF">GCM10008013_23320</name>
</gene>
<dbReference type="PANTHER" id="PTHR33908:SF11">
    <property type="entry name" value="MEMBRANE PROTEIN"/>
    <property type="match status" value="1"/>
</dbReference>
<feature type="transmembrane region" description="Helical" evidence="8">
    <location>
        <begin position="120"/>
        <end position="140"/>
    </location>
</feature>
<feature type="transmembrane region" description="Helical" evidence="8">
    <location>
        <begin position="146"/>
        <end position="162"/>
    </location>
</feature>
<name>A0ABQ1YGJ2_9BACL</name>
<keyword evidence="5 8" id="KW-0812">Transmembrane</keyword>
<evidence type="ECO:0000256" key="5">
    <source>
        <dbReference type="ARBA" id="ARBA00022692"/>
    </source>
</evidence>
<dbReference type="Pfam" id="PF13231">
    <property type="entry name" value="PMT_2"/>
    <property type="match status" value="1"/>
</dbReference>
<accession>A0ABQ1YGJ2</accession>
<comment type="subcellular location">
    <subcellularLocation>
        <location evidence="1">Cell membrane</location>
        <topology evidence="1">Multi-pass membrane protein</topology>
    </subcellularLocation>
</comment>
<dbReference type="EMBL" id="BMFT01000001">
    <property type="protein sequence ID" value="GGH23898.1"/>
    <property type="molecule type" value="Genomic_DNA"/>
</dbReference>
<dbReference type="InterPro" id="IPR050297">
    <property type="entry name" value="LipidA_mod_glycosyltrf_83"/>
</dbReference>
<feature type="transmembrane region" description="Helical" evidence="8">
    <location>
        <begin position="278"/>
        <end position="301"/>
    </location>
</feature>